<feature type="transmembrane region" description="Helical" evidence="6">
    <location>
        <begin position="369"/>
        <end position="402"/>
    </location>
</feature>
<dbReference type="RefSeq" id="WP_077023872.1">
    <property type="nucleotide sequence ID" value="NZ_CP017641.1"/>
</dbReference>
<dbReference type="AlphaFoldDB" id="A0A1P8WDS7"/>
<accession>A0A1P8WDS7</accession>
<dbReference type="InterPro" id="IPR051125">
    <property type="entry name" value="ABC-4/HrtB_transporter"/>
</dbReference>
<gene>
    <name evidence="9" type="primary">macB_4</name>
    <name evidence="9" type="ORF">Fuma_01822</name>
</gene>
<protein>
    <submittedName>
        <fullName evidence="9">Macrolide export ATP-binding/permease protein MacB</fullName>
        <ecNumber evidence="9">3.6.3.-</ecNumber>
    </submittedName>
</protein>
<keyword evidence="5 6" id="KW-0472">Membrane</keyword>
<name>A0A1P8WDS7_9PLAN</name>
<keyword evidence="10" id="KW-1185">Reference proteome</keyword>
<comment type="subcellular location">
    <subcellularLocation>
        <location evidence="1">Cell membrane</location>
        <topology evidence="1">Multi-pass membrane protein</topology>
    </subcellularLocation>
</comment>
<dbReference type="KEGG" id="fmr:Fuma_01822"/>
<dbReference type="PANTHER" id="PTHR43738">
    <property type="entry name" value="ABC TRANSPORTER, MEMBRANE PROTEIN"/>
    <property type="match status" value="1"/>
</dbReference>
<dbReference type="PANTHER" id="PTHR43738:SF2">
    <property type="entry name" value="ABC TRANSPORTER PERMEASE"/>
    <property type="match status" value="1"/>
</dbReference>
<feature type="transmembrane region" description="Helical" evidence="6">
    <location>
        <begin position="325"/>
        <end position="348"/>
    </location>
</feature>
<keyword evidence="9" id="KW-0067">ATP-binding</keyword>
<dbReference type="Pfam" id="PF12704">
    <property type="entry name" value="MacB_PCD"/>
    <property type="match status" value="1"/>
</dbReference>
<dbReference type="Proteomes" id="UP000187735">
    <property type="component" value="Chromosome"/>
</dbReference>
<dbReference type="STRING" id="1891926.Fuma_01822"/>
<evidence type="ECO:0000256" key="2">
    <source>
        <dbReference type="ARBA" id="ARBA00022475"/>
    </source>
</evidence>
<dbReference type="EMBL" id="CP017641">
    <property type="protein sequence ID" value="APZ92213.1"/>
    <property type="molecule type" value="Genomic_DNA"/>
</dbReference>
<evidence type="ECO:0000259" key="8">
    <source>
        <dbReference type="Pfam" id="PF12704"/>
    </source>
</evidence>
<dbReference type="OrthoDB" id="9784014at2"/>
<evidence type="ECO:0000256" key="6">
    <source>
        <dbReference type="SAM" id="Phobius"/>
    </source>
</evidence>
<proteinExistence type="predicted"/>
<evidence type="ECO:0000256" key="4">
    <source>
        <dbReference type="ARBA" id="ARBA00022989"/>
    </source>
</evidence>
<keyword evidence="3 6" id="KW-0812">Transmembrane</keyword>
<feature type="domain" description="MacB-like periplasmic core" evidence="8">
    <location>
        <begin position="18"/>
        <end position="211"/>
    </location>
</feature>
<dbReference type="EC" id="3.6.3.-" evidence="9"/>
<dbReference type="Pfam" id="PF02687">
    <property type="entry name" value="FtsX"/>
    <property type="match status" value="1"/>
</dbReference>
<keyword evidence="9" id="KW-0547">Nucleotide-binding</keyword>
<dbReference type="GO" id="GO:0005886">
    <property type="term" value="C:plasma membrane"/>
    <property type="evidence" value="ECO:0007669"/>
    <property type="project" value="UniProtKB-SubCell"/>
</dbReference>
<feature type="domain" description="ABC3 transporter permease C-terminal" evidence="7">
    <location>
        <begin position="328"/>
        <end position="441"/>
    </location>
</feature>
<keyword evidence="4 6" id="KW-1133">Transmembrane helix</keyword>
<keyword evidence="2" id="KW-1003">Cell membrane</keyword>
<dbReference type="GO" id="GO:0005524">
    <property type="term" value="F:ATP binding"/>
    <property type="evidence" value="ECO:0007669"/>
    <property type="project" value="UniProtKB-KW"/>
</dbReference>
<dbReference type="GO" id="GO:0016787">
    <property type="term" value="F:hydrolase activity"/>
    <property type="evidence" value="ECO:0007669"/>
    <property type="project" value="UniProtKB-KW"/>
</dbReference>
<keyword evidence="9" id="KW-0378">Hydrolase</keyword>
<evidence type="ECO:0000256" key="1">
    <source>
        <dbReference type="ARBA" id="ARBA00004651"/>
    </source>
</evidence>
<reference evidence="9 10" key="1">
    <citation type="journal article" date="2016" name="Front. Microbiol.">
        <title>Fuerstia marisgermanicae gen. nov., sp. nov., an Unusual Member of the Phylum Planctomycetes from the German Wadden Sea.</title>
        <authorList>
            <person name="Kohn T."/>
            <person name="Heuer A."/>
            <person name="Jogler M."/>
            <person name="Vollmers J."/>
            <person name="Boedeker C."/>
            <person name="Bunk B."/>
            <person name="Rast P."/>
            <person name="Borchert D."/>
            <person name="Glockner I."/>
            <person name="Freese H.M."/>
            <person name="Klenk H.P."/>
            <person name="Overmann J."/>
            <person name="Kaster A.K."/>
            <person name="Rohde M."/>
            <person name="Wiegand S."/>
            <person name="Jogler C."/>
        </authorList>
    </citation>
    <scope>NUCLEOTIDE SEQUENCE [LARGE SCALE GENOMIC DNA]</scope>
    <source>
        <strain evidence="9 10">NH11</strain>
    </source>
</reference>
<organism evidence="9 10">
    <name type="scientific">Fuerstiella marisgermanici</name>
    <dbReference type="NCBI Taxonomy" id="1891926"/>
    <lineage>
        <taxon>Bacteria</taxon>
        <taxon>Pseudomonadati</taxon>
        <taxon>Planctomycetota</taxon>
        <taxon>Planctomycetia</taxon>
        <taxon>Planctomycetales</taxon>
        <taxon>Planctomycetaceae</taxon>
        <taxon>Fuerstiella</taxon>
    </lineage>
</organism>
<evidence type="ECO:0000313" key="9">
    <source>
        <dbReference type="EMBL" id="APZ92213.1"/>
    </source>
</evidence>
<evidence type="ECO:0000256" key="5">
    <source>
        <dbReference type="ARBA" id="ARBA00023136"/>
    </source>
</evidence>
<dbReference type="InterPro" id="IPR003838">
    <property type="entry name" value="ABC3_permease_C"/>
</dbReference>
<feature type="transmembrane region" description="Helical" evidence="6">
    <location>
        <begin position="422"/>
        <end position="443"/>
    </location>
</feature>
<dbReference type="InterPro" id="IPR025857">
    <property type="entry name" value="MacB_PCD"/>
</dbReference>
<sequence length="453" mass="50002">MNLLTIAWKSVKQRWLASALTALSVALGVMLMVGVLVAAGALDTAFNQRAIAYDLIVGAKGSDLQLVLSSVYRIQPPIANLPYMYLEELREDSKVEIAIPLAFGDFTRPQDGAFPIVGTTNEYFLNDYTPGQKFQVEDQPGTKQLEGIYDAVIGSQVARHNNWKVGDQFSIVHGSADSEDEHDEMFTIVSVLRQTGTPNDRSVFLNLEAVYTLEGHQKPIDEVWDSLKQFYGDDPERRDEAFAQLDELRARRRKGEQIGDPAMGYGLDTPEAMKQITAIYVRTKSPFNAVNLVHKLRDGNKAMAVNPIRPIQRLMTNFVGNIQKMFMVLTAMVIVVSGISIFVSIYNSMSDRKREIGIMRALGARRESVFAIVLTESAVLCLGGGLIGWLLGHTLFVLSAPYLSARTGLLLNGWAVNPYEFVLFPVLLVFGALVGFLPAMAAYRTDVADALNG</sequence>
<evidence type="ECO:0000256" key="3">
    <source>
        <dbReference type="ARBA" id="ARBA00022692"/>
    </source>
</evidence>
<evidence type="ECO:0000313" key="10">
    <source>
        <dbReference type="Proteomes" id="UP000187735"/>
    </source>
</evidence>
<evidence type="ECO:0000259" key="7">
    <source>
        <dbReference type="Pfam" id="PF02687"/>
    </source>
</evidence>